<evidence type="ECO:0000256" key="2">
    <source>
        <dbReference type="SAM" id="Phobius"/>
    </source>
</evidence>
<reference evidence="5 6" key="1">
    <citation type="journal article" date="2014" name="BMC Biol.">
        <title>A comprehensive evaluation of rodent malaria parasite genomes and gene expression.</title>
        <authorList>
            <person name="Otto T.D."/>
            <person name="Bohme U."/>
            <person name="Jackson A.P."/>
            <person name="Hunt M."/>
            <person name="Franke-Fayard B."/>
            <person name="Hoeijmakers W.A."/>
            <person name="Religa A.A."/>
            <person name="Robertson L."/>
            <person name="Sanders M."/>
            <person name="Ogun S.A."/>
            <person name="Cunningham D."/>
            <person name="Erhart A."/>
            <person name="Billker O."/>
            <person name="Khan S.M."/>
            <person name="Stunnenberg H.G."/>
            <person name="Langhorne J."/>
            <person name="Holder A.A."/>
            <person name="Waters A.P."/>
            <person name="Newbold C.I."/>
            <person name="Pain A."/>
            <person name="Berriman M."/>
            <person name="Janse C.J."/>
        </authorList>
    </citation>
    <scope>NUCLEOTIDE SEQUENCE [LARGE SCALE GENOMIC DNA]</scope>
    <source>
        <strain evidence="4 5">17X</strain>
        <strain evidence="3 6">YM</strain>
    </source>
</reference>
<dbReference type="VEuPathDB" id="PlasmoDB:PYYM_1201600"/>
<feature type="transmembrane region" description="Helical" evidence="2">
    <location>
        <begin position="571"/>
        <end position="592"/>
    </location>
</feature>
<dbReference type="GeneID" id="3830562"/>
<feature type="compositionally biased region" description="Basic and acidic residues" evidence="1">
    <location>
        <begin position="515"/>
        <end position="529"/>
    </location>
</feature>
<gene>
    <name evidence="4" type="ORF">PY17X_1202200</name>
    <name evidence="3" type="ORF">PYYM_1201600</name>
</gene>
<reference evidence="4" key="4">
    <citation type="submission" date="2019-05" db="EMBL/GenBank/DDBJ databases">
        <authorList>
            <consortium name="Pathogen Informatics"/>
        </authorList>
    </citation>
    <scope>NUCLEOTIDE SEQUENCE</scope>
    <source>
        <strain evidence="4">17X</strain>
    </source>
</reference>
<dbReference type="VEuPathDB" id="PlasmoDB:PY03340"/>
<evidence type="ECO:0000313" key="5">
    <source>
        <dbReference type="Proteomes" id="UP000072874"/>
    </source>
</evidence>
<dbReference type="RefSeq" id="XP_022812541.1">
    <property type="nucleotide sequence ID" value="XM_022956675.1"/>
</dbReference>
<reference evidence="3" key="3">
    <citation type="submission" date="2014-05" db="EMBL/GenBank/DDBJ databases">
        <authorList>
            <person name="Aslett A.Martin."/>
            <person name="De Silva Nishadi"/>
        </authorList>
    </citation>
    <scope>NUCLEOTIDE SEQUENCE</scope>
    <source>
        <strain evidence="3">YM</strain>
    </source>
</reference>
<dbReference type="EMBL" id="LK934640">
    <property type="protein sequence ID" value="CDU19188.1"/>
    <property type="molecule type" value="Genomic_DNA"/>
</dbReference>
<feature type="compositionally biased region" description="Basic and acidic residues" evidence="1">
    <location>
        <begin position="291"/>
        <end position="319"/>
    </location>
</feature>
<dbReference type="OMA" id="RIDIYQN"/>
<protein>
    <submittedName>
        <fullName evidence="3">YIR protein</fullName>
    </submittedName>
</protein>
<name>A0A078KD77_PLAYE</name>
<keyword evidence="2" id="KW-0812">Transmembrane</keyword>
<organism evidence="3 6">
    <name type="scientific">Plasmodium yoelii</name>
    <dbReference type="NCBI Taxonomy" id="5861"/>
    <lineage>
        <taxon>Eukaryota</taxon>
        <taxon>Sar</taxon>
        <taxon>Alveolata</taxon>
        <taxon>Apicomplexa</taxon>
        <taxon>Aconoidasida</taxon>
        <taxon>Haemosporida</taxon>
        <taxon>Plasmodiidae</taxon>
        <taxon>Plasmodium</taxon>
        <taxon>Plasmodium (Vinckeia)</taxon>
    </lineage>
</organism>
<sequence length="625" mass="71750">MGDLKMCELFLQADDFFNGNSDVHNKINKSKEYRDYCINNKTCSNTIESIGALGEGLFMKVYTNENKYSDHVMLWLAHKLFDVVKEKDNEKANKITLSSAYDEYLKKYMGSFKYWNTSYYTNDLKNANLRHLHEIYTLLNNICNTIVDHKKNSAKSKTLSQNSGKCFNQYISLYNKFSKCDSYRYLLAKLKKIYEDFRTSAIEKDNGDNQLDKLLQELTTSDGKDSYSMGNFKKFNFNGPECNPPNIDNIPSVRDKPVTSTPTIQHSKKEEEDQRIQKGPSKDTGNNLKVPEPKSKDQQGIKMPKSEDSSLKGDRELKDSPTALKIFSNDTDTQKGPNGQTGTDHQKSLNGQINPSSESETNQDSISMPQTSKSNQDVFDLSALKEYGDSIKKHIEEYKEYVTSSLNDIQEHLYEDVWLPLYETYSNYADYYENFDIMEYLKEVLEANEPQKTRTLEDKPPINVLEFTPPLPDRETPVQQNTQMQDAPAKISDGQGNDHSQESLSTQKIDSTYSGKDKISDIPSEKRSQSPDGSTNIMHSLGIEARAIKSDVQNEISEIGFLENLFKEYKLVAYPVMIIATLVILAVMYKYLPFGWRKKLKKKKNMEKIKKLCNENNTERKLQIH</sequence>
<dbReference type="OrthoDB" id="7311754at2759"/>
<evidence type="ECO:0000256" key="1">
    <source>
        <dbReference type="SAM" id="MobiDB-lite"/>
    </source>
</evidence>
<dbReference type="AlphaFoldDB" id="A0A078KD77"/>
<dbReference type="KEGG" id="pyo:PY17X_1202200"/>
<dbReference type="VEuPathDB" id="PlasmoDB:PY17X_1202200"/>
<dbReference type="InterPro" id="IPR006477">
    <property type="entry name" value="Yir_bir_cir"/>
</dbReference>
<evidence type="ECO:0000313" key="3">
    <source>
        <dbReference type="EMBL" id="CDU19188.1"/>
    </source>
</evidence>
<feature type="compositionally biased region" description="Basic and acidic residues" evidence="1">
    <location>
        <begin position="451"/>
        <end position="460"/>
    </location>
</feature>
<accession>A0A078KD77</accession>
<dbReference type="Pfam" id="PF06022">
    <property type="entry name" value="Cir_Bir_Yir"/>
    <property type="match status" value="1"/>
</dbReference>
<evidence type="ECO:0000313" key="6">
    <source>
        <dbReference type="Proteomes" id="UP000072904"/>
    </source>
</evidence>
<dbReference type="VEuPathDB" id="PlasmoDB:Py17XNL_001204892"/>
<feature type="region of interest" description="Disordered" evidence="1">
    <location>
        <begin position="240"/>
        <end position="377"/>
    </location>
</feature>
<dbReference type="Proteomes" id="UP000072904">
    <property type="component" value="Chromosome 12"/>
</dbReference>
<evidence type="ECO:0000313" key="4">
    <source>
        <dbReference type="EMBL" id="VTZ79823.1"/>
    </source>
</evidence>
<proteinExistence type="predicted"/>
<feature type="compositionally biased region" description="Basic and acidic residues" evidence="1">
    <location>
        <begin position="267"/>
        <end position="276"/>
    </location>
</feature>
<reference evidence="4" key="2">
    <citation type="submission" date="2014-05" db="EMBL/GenBank/DDBJ databases">
        <authorList>
            <person name="Aslett M.A."/>
            <person name="De Silva N."/>
        </authorList>
    </citation>
    <scope>NUCLEOTIDE SEQUENCE</scope>
    <source>
        <strain evidence="4">17X</strain>
    </source>
</reference>
<feature type="compositionally biased region" description="Polar residues" evidence="1">
    <location>
        <begin position="328"/>
        <end position="377"/>
    </location>
</feature>
<keyword evidence="2" id="KW-0472">Membrane</keyword>
<dbReference type="EMBL" id="LM993666">
    <property type="protein sequence ID" value="VTZ79823.1"/>
    <property type="molecule type" value="Genomic_DNA"/>
</dbReference>
<feature type="region of interest" description="Disordered" evidence="1">
    <location>
        <begin position="451"/>
        <end position="536"/>
    </location>
</feature>
<feature type="compositionally biased region" description="Polar residues" evidence="1">
    <location>
        <begin position="494"/>
        <end position="514"/>
    </location>
</feature>
<dbReference type="Proteomes" id="UP000072874">
    <property type="component" value="Chromosome 12"/>
</dbReference>
<keyword evidence="2" id="KW-1133">Transmembrane helix</keyword>